<dbReference type="Proteomes" id="UP000191933">
    <property type="component" value="Unassembled WGS sequence"/>
</dbReference>
<dbReference type="AlphaFoldDB" id="A0A9W5B2B0"/>
<keyword evidence="2" id="KW-1185">Reference proteome</keyword>
<comment type="caution">
    <text evidence="1">The sequence shown here is derived from an EMBL/GenBank/DDBJ whole genome shotgun (WGS) entry which is preliminary data.</text>
</comment>
<accession>A0A9W5B2B0</accession>
<evidence type="ECO:0000313" key="1">
    <source>
        <dbReference type="EMBL" id="CUW92793.1"/>
    </source>
</evidence>
<sequence>MQQHRGVTGLTVTLVFLATTGTLRFPIVCHRRPLFRRLWAVSGVDHCLVHFAAHKRRRYAAGFHKVSLGRQYQRKRF</sequence>
<organism evidence="1 2">
    <name type="scientific">Agrobacterium genomosp. 2 str. CFBP 5494</name>
    <dbReference type="NCBI Taxonomy" id="1183436"/>
    <lineage>
        <taxon>Bacteria</taxon>
        <taxon>Pseudomonadati</taxon>
        <taxon>Pseudomonadota</taxon>
        <taxon>Alphaproteobacteria</taxon>
        <taxon>Hyphomicrobiales</taxon>
        <taxon>Rhizobiaceae</taxon>
        <taxon>Rhizobium/Agrobacterium group</taxon>
        <taxon>Agrobacterium</taxon>
        <taxon>Agrobacterium tumefaciens complex</taxon>
    </lineage>
</organism>
<gene>
    <name evidence="1" type="ORF">AGR2A_Cc50073</name>
</gene>
<evidence type="ECO:0000313" key="2">
    <source>
        <dbReference type="Proteomes" id="UP000191933"/>
    </source>
</evidence>
<proteinExistence type="predicted"/>
<name>A0A9W5B2B0_9HYPH</name>
<protein>
    <submittedName>
        <fullName evidence="1">Uncharacterized protein</fullName>
    </submittedName>
</protein>
<dbReference type="EMBL" id="FBVY01000016">
    <property type="protein sequence ID" value="CUW92793.1"/>
    <property type="molecule type" value="Genomic_DNA"/>
</dbReference>
<reference evidence="1 2" key="1">
    <citation type="submission" date="2016-01" db="EMBL/GenBank/DDBJ databases">
        <authorList>
            <person name="Regsiter A."/>
            <person name="william w."/>
        </authorList>
    </citation>
    <scope>NUCLEOTIDE SEQUENCE [LARGE SCALE GENOMIC DNA]</scope>
    <source>
        <strain evidence="1 2">CFBP 5494</strain>
    </source>
</reference>